<evidence type="ECO:0000256" key="17">
    <source>
        <dbReference type="SAM" id="MobiDB-lite"/>
    </source>
</evidence>
<keyword evidence="6 15" id="KW-0479">Metal-binding</keyword>
<evidence type="ECO:0000256" key="10">
    <source>
        <dbReference type="ARBA" id="ARBA00022840"/>
    </source>
</evidence>
<dbReference type="FunFam" id="1.10.8.60:FF:000001">
    <property type="entry name" value="ATP-dependent zinc metalloprotease FtsH"/>
    <property type="match status" value="1"/>
</dbReference>
<dbReference type="InterPro" id="IPR005936">
    <property type="entry name" value="FtsH"/>
</dbReference>
<evidence type="ECO:0000256" key="2">
    <source>
        <dbReference type="ARBA" id="ARBA00010044"/>
    </source>
</evidence>
<dbReference type="SMART" id="SM00382">
    <property type="entry name" value="AAA"/>
    <property type="match status" value="1"/>
</dbReference>
<dbReference type="InterPro" id="IPR037219">
    <property type="entry name" value="Peptidase_M41-like"/>
</dbReference>
<proteinExistence type="inferred from homology"/>
<dbReference type="AlphaFoldDB" id="A0A2A7B5Q4"/>
<feature type="region of interest" description="Disordered" evidence="17">
    <location>
        <begin position="651"/>
        <end position="708"/>
    </location>
</feature>
<dbReference type="EMBL" id="NOUV01000014">
    <property type="protein sequence ID" value="PDX86733.1"/>
    <property type="molecule type" value="Genomic_DNA"/>
</dbReference>
<keyword evidence="13 15" id="KW-0472">Membrane</keyword>
<dbReference type="OrthoDB" id="9809379at2"/>
<dbReference type="NCBIfam" id="TIGR01241">
    <property type="entry name" value="FtsH_fam"/>
    <property type="match status" value="1"/>
</dbReference>
<evidence type="ECO:0000256" key="4">
    <source>
        <dbReference type="ARBA" id="ARBA00022670"/>
    </source>
</evidence>
<keyword evidence="4 15" id="KW-0645">Protease</keyword>
<comment type="subunit">
    <text evidence="15">Homohexamer.</text>
</comment>
<comment type="caution">
    <text evidence="19">The sequence shown here is derived from an EMBL/GenBank/DDBJ whole genome shotgun (WGS) entry which is preliminary data.</text>
</comment>
<keyword evidence="11 15" id="KW-1133">Transmembrane helix</keyword>
<dbReference type="InterPro" id="IPR027417">
    <property type="entry name" value="P-loop_NTPase"/>
</dbReference>
<evidence type="ECO:0000256" key="12">
    <source>
        <dbReference type="ARBA" id="ARBA00023049"/>
    </source>
</evidence>
<comment type="cofactor">
    <cofactor evidence="15">
        <name>Zn(2+)</name>
        <dbReference type="ChEBI" id="CHEBI:29105"/>
    </cofactor>
    <text evidence="15">Binds 1 zinc ion per subunit.</text>
</comment>
<evidence type="ECO:0000256" key="3">
    <source>
        <dbReference type="ARBA" id="ARBA00022475"/>
    </source>
</evidence>
<protein>
    <recommendedName>
        <fullName evidence="15">ATP-dependent zinc metalloprotease FtsH</fullName>
        <ecNumber evidence="15">3.4.24.-</ecNumber>
    </recommendedName>
</protein>
<feature type="compositionally biased region" description="Low complexity" evidence="17">
    <location>
        <begin position="666"/>
        <end position="691"/>
    </location>
</feature>
<comment type="similarity">
    <text evidence="14 15">In the central section; belongs to the AAA ATPase family.</text>
</comment>
<keyword evidence="3 15" id="KW-1003">Cell membrane</keyword>
<dbReference type="SUPFAM" id="SSF140990">
    <property type="entry name" value="FtsH protease domain-like"/>
    <property type="match status" value="1"/>
</dbReference>
<keyword evidence="12 15" id="KW-0482">Metalloprotease</keyword>
<comment type="function">
    <text evidence="15">Acts as a processive, ATP-dependent zinc metallopeptidase for both cytoplasmic and membrane proteins. Plays a role in the quality control of integral membrane proteins.</text>
</comment>
<dbReference type="SUPFAM" id="SSF52540">
    <property type="entry name" value="P-loop containing nucleoside triphosphate hydrolases"/>
    <property type="match status" value="1"/>
</dbReference>
<evidence type="ECO:0000256" key="8">
    <source>
        <dbReference type="ARBA" id="ARBA00022801"/>
    </source>
</evidence>
<comment type="subcellular location">
    <subcellularLocation>
        <location evidence="15">Cell membrane</location>
        <topology evidence="15">Multi-pass membrane protein</topology>
        <orientation evidence="15">Cytoplasmic side</orientation>
    </subcellularLocation>
    <subcellularLocation>
        <location evidence="1">Membrane</location>
    </subcellularLocation>
</comment>
<feature type="binding site" evidence="15">
    <location>
        <position position="477"/>
    </location>
    <ligand>
        <name>Zn(2+)</name>
        <dbReference type="ChEBI" id="CHEBI:29105"/>
        <note>catalytic</note>
    </ligand>
</feature>
<dbReference type="InterPro" id="IPR000642">
    <property type="entry name" value="Peptidase_M41"/>
</dbReference>
<evidence type="ECO:0000256" key="5">
    <source>
        <dbReference type="ARBA" id="ARBA00022692"/>
    </source>
</evidence>
<evidence type="ECO:0000256" key="14">
    <source>
        <dbReference type="ARBA" id="ARBA00061570"/>
    </source>
</evidence>
<dbReference type="Pfam" id="PF01434">
    <property type="entry name" value="Peptidase_M41"/>
    <property type="match status" value="1"/>
</dbReference>
<evidence type="ECO:0000313" key="20">
    <source>
        <dbReference type="Proteomes" id="UP000220904"/>
    </source>
</evidence>
<feature type="binding site" evidence="15">
    <location>
        <position position="473"/>
    </location>
    <ligand>
        <name>Zn(2+)</name>
        <dbReference type="ChEBI" id="CHEBI:29105"/>
        <note>catalytic</note>
    </ligand>
</feature>
<dbReference type="CDD" id="cd19501">
    <property type="entry name" value="RecA-like_FtsH"/>
    <property type="match status" value="1"/>
</dbReference>
<gene>
    <name evidence="15" type="primary">ftsH</name>
    <name evidence="19" type="ORF">CHR60_08355</name>
</gene>
<organism evidence="19 20">
    <name type="scientific">Faecalibacterium prausnitzii</name>
    <dbReference type="NCBI Taxonomy" id="853"/>
    <lineage>
        <taxon>Bacteria</taxon>
        <taxon>Bacillati</taxon>
        <taxon>Bacillota</taxon>
        <taxon>Clostridia</taxon>
        <taxon>Eubacteriales</taxon>
        <taxon>Oscillospiraceae</taxon>
        <taxon>Faecalibacterium</taxon>
    </lineage>
</organism>
<reference evidence="19 20" key="1">
    <citation type="journal article" date="2017" name="Front. Microbiol.">
        <title>New Insights into the Diversity of the Genus Faecalibacterium.</title>
        <authorList>
            <person name="Benevides L."/>
            <person name="Burman S."/>
            <person name="Martin R."/>
            <person name="Robert V."/>
            <person name="Thomas M."/>
            <person name="Miquel S."/>
            <person name="Chain F."/>
            <person name="Sokol H."/>
            <person name="Bermudez-Humaran L.G."/>
            <person name="Morrison M."/>
            <person name="Langella P."/>
            <person name="Azevedo V.A."/>
            <person name="Chatel J.M."/>
            <person name="Soares S."/>
        </authorList>
    </citation>
    <scope>NUCLEOTIDE SEQUENCE [LARGE SCALE GENOMIC DNA]</scope>
    <source>
        <strain evidence="19 20">AHMP21</strain>
    </source>
</reference>
<dbReference type="Pfam" id="PF00004">
    <property type="entry name" value="AAA"/>
    <property type="match status" value="1"/>
</dbReference>
<dbReference type="GO" id="GO:0004222">
    <property type="term" value="F:metalloendopeptidase activity"/>
    <property type="evidence" value="ECO:0007669"/>
    <property type="project" value="InterPro"/>
</dbReference>
<accession>A0A2A7B5Q4</accession>
<dbReference type="Gene3D" id="1.20.58.760">
    <property type="entry name" value="Peptidase M41"/>
    <property type="match status" value="1"/>
</dbReference>
<dbReference type="PROSITE" id="PS00674">
    <property type="entry name" value="AAA"/>
    <property type="match status" value="1"/>
</dbReference>
<evidence type="ECO:0000259" key="18">
    <source>
        <dbReference type="SMART" id="SM00382"/>
    </source>
</evidence>
<dbReference type="InterPro" id="IPR003593">
    <property type="entry name" value="AAA+_ATPase"/>
</dbReference>
<dbReference type="GO" id="GO:0006508">
    <property type="term" value="P:proteolysis"/>
    <property type="evidence" value="ECO:0007669"/>
    <property type="project" value="UniProtKB-KW"/>
</dbReference>
<keyword evidence="8 15" id="KW-0378">Hydrolase</keyword>
<evidence type="ECO:0000313" key="19">
    <source>
        <dbReference type="EMBL" id="PDX86733.1"/>
    </source>
</evidence>
<dbReference type="GO" id="GO:0004176">
    <property type="term" value="F:ATP-dependent peptidase activity"/>
    <property type="evidence" value="ECO:0007669"/>
    <property type="project" value="InterPro"/>
</dbReference>
<feature type="compositionally biased region" description="Basic and acidic residues" evidence="17">
    <location>
        <begin position="656"/>
        <end position="665"/>
    </location>
</feature>
<dbReference type="Gene3D" id="1.10.8.60">
    <property type="match status" value="1"/>
</dbReference>
<dbReference type="Pfam" id="PF17862">
    <property type="entry name" value="AAA_lid_3"/>
    <property type="match status" value="1"/>
</dbReference>
<feature type="binding site" evidence="15">
    <location>
        <position position="549"/>
    </location>
    <ligand>
        <name>Zn(2+)</name>
        <dbReference type="ChEBI" id="CHEBI:29105"/>
        <note>catalytic</note>
    </ligand>
</feature>
<dbReference type="GO" id="GO:0005886">
    <property type="term" value="C:plasma membrane"/>
    <property type="evidence" value="ECO:0007669"/>
    <property type="project" value="UniProtKB-SubCell"/>
</dbReference>
<evidence type="ECO:0000256" key="1">
    <source>
        <dbReference type="ARBA" id="ARBA00004370"/>
    </source>
</evidence>
<evidence type="ECO:0000256" key="13">
    <source>
        <dbReference type="ARBA" id="ARBA00023136"/>
    </source>
</evidence>
<evidence type="ECO:0000256" key="11">
    <source>
        <dbReference type="ARBA" id="ARBA00022989"/>
    </source>
</evidence>
<sequence>MQPKRPRFNPLILALALAAVLMIWSVLGTSGGSTSGSTMSYSTVVHYFEHNQVTDFTLDRNTSIITLTLKEGDLALPDTSSAAGTTQATGGLLSGMFSTSSAASVGAVKNDDGTVTVRYKLPYAYVFIENVDKYIASYDAANPDAPMTYDYTTLKETIPWMEILFYLGMLGCTGFLLFSMMRGGAGGGGIMNVGKAKVKDEHENKKTATFADVAGEDEEKEELKEVVEFLKSPDKFNSLGARIPHGVLLVGPPGTGKTLLARACAGEAGVPFYSISGSDFVEMYVGVGASRVRDLFDKAKKTMPCIIFIDEIDAVGRQRGAGLGGGHDEREQTLNQLLVEMDGFEANDGVIVMAATNRADILDKALLRPGRFDRQVYVGLPDVKGREEILKVHTKNKPLAPDVSLKVIAQRTAGFAGADLENLVNEAALLAARRSRKAITMEDIEEASMKVMAGPEKKSRVVTPEEKKLTAYHEAGHAVAGFYCKHHPRVHEITIIPRGQAGGYTMYLPEKDRSYVTKGEMFEDIVSSLGGRVAEQLILEDISTGASNDLQQATNIARQMITKYGFSERLGPVVYGTSQEETFLGRDFGQGKGYSETTAAEIDSEMRDIIDEAYETCRRTLTEHIDQLHALAQALMEREKLNEQEFNTVMAGGKLSPRDGDEPKAEAAAPVETAPVEPAEPAEPAEQAENAQLGEAFIPEQDAPTSEE</sequence>
<comment type="similarity">
    <text evidence="2 15">In the C-terminal section; belongs to the peptidase M41 family.</text>
</comment>
<dbReference type="InterPro" id="IPR003959">
    <property type="entry name" value="ATPase_AAA_core"/>
</dbReference>
<name>A0A2A7B5Q4_9FIRM</name>
<comment type="similarity">
    <text evidence="16">Belongs to the AAA ATPase family.</text>
</comment>
<evidence type="ECO:0000256" key="16">
    <source>
        <dbReference type="RuleBase" id="RU003651"/>
    </source>
</evidence>
<dbReference type="GO" id="GO:0005524">
    <property type="term" value="F:ATP binding"/>
    <property type="evidence" value="ECO:0007669"/>
    <property type="project" value="UniProtKB-UniRule"/>
</dbReference>
<comment type="caution">
    <text evidence="15">Lacks conserved residue(s) required for the propagation of feature annotation.</text>
</comment>
<keyword evidence="5 15" id="KW-0812">Transmembrane</keyword>
<keyword evidence="10 15" id="KW-0067">ATP-binding</keyword>
<dbReference type="Proteomes" id="UP000220904">
    <property type="component" value="Unassembled WGS sequence"/>
</dbReference>
<keyword evidence="7 15" id="KW-0547">Nucleotide-binding</keyword>
<feature type="domain" description="AAA+ ATPase" evidence="18">
    <location>
        <begin position="243"/>
        <end position="382"/>
    </location>
</feature>
<dbReference type="PANTHER" id="PTHR23076:SF113">
    <property type="entry name" value="ATP-DEPENDENT ZINC METALLOPROTEASE FTSH 1, CHLOROPLASTIC-RELATED"/>
    <property type="match status" value="1"/>
</dbReference>
<dbReference type="PANTHER" id="PTHR23076">
    <property type="entry name" value="METALLOPROTEASE M41 FTSH"/>
    <property type="match status" value="1"/>
</dbReference>
<dbReference type="InterPro" id="IPR003960">
    <property type="entry name" value="ATPase_AAA_CS"/>
</dbReference>
<evidence type="ECO:0000256" key="7">
    <source>
        <dbReference type="ARBA" id="ARBA00022741"/>
    </source>
</evidence>
<feature type="active site" evidence="15">
    <location>
        <position position="474"/>
    </location>
</feature>
<feature type="transmembrane region" description="Helical" evidence="15">
    <location>
        <begin position="163"/>
        <end position="181"/>
    </location>
</feature>
<keyword evidence="9 15" id="KW-0862">Zinc</keyword>
<dbReference type="GO" id="GO:0008270">
    <property type="term" value="F:zinc ion binding"/>
    <property type="evidence" value="ECO:0007669"/>
    <property type="project" value="UniProtKB-UniRule"/>
</dbReference>
<dbReference type="InterPro" id="IPR041569">
    <property type="entry name" value="AAA_lid_3"/>
</dbReference>
<dbReference type="Gene3D" id="3.40.50.300">
    <property type="entry name" value="P-loop containing nucleotide triphosphate hydrolases"/>
    <property type="match status" value="1"/>
</dbReference>
<feature type="binding site" evidence="15">
    <location>
        <begin position="251"/>
        <end position="258"/>
    </location>
    <ligand>
        <name>ATP</name>
        <dbReference type="ChEBI" id="CHEBI:30616"/>
    </ligand>
</feature>
<evidence type="ECO:0000256" key="9">
    <source>
        <dbReference type="ARBA" id="ARBA00022833"/>
    </source>
</evidence>
<dbReference type="EC" id="3.4.24.-" evidence="15"/>
<dbReference type="GO" id="GO:0016887">
    <property type="term" value="F:ATP hydrolysis activity"/>
    <property type="evidence" value="ECO:0007669"/>
    <property type="project" value="UniProtKB-UniRule"/>
</dbReference>
<dbReference type="FunFam" id="1.20.58.760:FF:000001">
    <property type="entry name" value="ATP-dependent zinc metalloprotease FtsH"/>
    <property type="match status" value="1"/>
</dbReference>
<dbReference type="FunFam" id="3.40.50.300:FF:000001">
    <property type="entry name" value="ATP-dependent zinc metalloprotease FtsH"/>
    <property type="match status" value="1"/>
</dbReference>
<evidence type="ECO:0000256" key="6">
    <source>
        <dbReference type="ARBA" id="ARBA00022723"/>
    </source>
</evidence>
<evidence type="ECO:0000256" key="15">
    <source>
        <dbReference type="HAMAP-Rule" id="MF_01458"/>
    </source>
</evidence>
<dbReference type="GO" id="GO:0030163">
    <property type="term" value="P:protein catabolic process"/>
    <property type="evidence" value="ECO:0007669"/>
    <property type="project" value="UniProtKB-UniRule"/>
</dbReference>
<dbReference type="HAMAP" id="MF_01458">
    <property type="entry name" value="FtsH"/>
    <property type="match status" value="1"/>
</dbReference>